<feature type="domain" description="4Fe-4S Mo/W bis-MGD-type" evidence="27">
    <location>
        <begin position="235"/>
        <end position="291"/>
    </location>
</feature>
<dbReference type="InterPro" id="IPR006656">
    <property type="entry name" value="Mopterin_OxRdtase"/>
</dbReference>
<evidence type="ECO:0000256" key="7">
    <source>
        <dbReference type="ARBA" id="ARBA00022505"/>
    </source>
</evidence>
<dbReference type="InterPro" id="IPR041925">
    <property type="entry name" value="CT_Formate-Dh_H"/>
</dbReference>
<evidence type="ECO:0000313" key="30">
    <source>
        <dbReference type="Proteomes" id="UP000177701"/>
    </source>
</evidence>
<evidence type="ECO:0000259" key="26">
    <source>
        <dbReference type="PROSITE" id="PS51379"/>
    </source>
</evidence>
<evidence type="ECO:0000256" key="9">
    <source>
        <dbReference type="ARBA" id="ARBA00022723"/>
    </source>
</evidence>
<dbReference type="CDD" id="cd00207">
    <property type="entry name" value="fer2"/>
    <property type="match status" value="1"/>
</dbReference>
<evidence type="ECO:0000256" key="11">
    <source>
        <dbReference type="ARBA" id="ARBA00022737"/>
    </source>
</evidence>
<dbReference type="Pfam" id="PF10588">
    <property type="entry name" value="NADH-G_4Fe-4S_3"/>
    <property type="match status" value="1"/>
</dbReference>
<comment type="cofactor">
    <cofactor evidence="2">
        <name>[4Fe-4S] cluster</name>
        <dbReference type="ChEBI" id="CHEBI:49883"/>
    </cofactor>
</comment>
<dbReference type="EC" id="1.9.6.1" evidence="24"/>
<dbReference type="InterPro" id="IPR006657">
    <property type="entry name" value="MoPterin_dinucl-bd_dom"/>
</dbReference>
<name>A0A1F5ABA0_9BACT</name>
<comment type="caution">
    <text evidence="29">The sequence shown here is derived from an EMBL/GenBank/DDBJ whole genome shotgun (WGS) entry which is preliminary data.</text>
</comment>
<dbReference type="PROSITE" id="PS51669">
    <property type="entry name" value="4FE4S_MOW_BIS_MGD"/>
    <property type="match status" value="1"/>
</dbReference>
<dbReference type="SUPFAM" id="SSF54292">
    <property type="entry name" value="2Fe-2S ferredoxin-like"/>
    <property type="match status" value="1"/>
</dbReference>
<dbReference type="Gene3D" id="3.30.70.20">
    <property type="match status" value="1"/>
</dbReference>
<evidence type="ECO:0000256" key="2">
    <source>
        <dbReference type="ARBA" id="ARBA00001966"/>
    </source>
</evidence>
<dbReference type="FunFam" id="3.40.228.10:FF:000002">
    <property type="entry name" value="Formate dehydrogenase subunit alpha"/>
    <property type="match status" value="1"/>
</dbReference>
<dbReference type="Gene3D" id="3.40.50.740">
    <property type="match status" value="1"/>
</dbReference>
<dbReference type="AlphaFoldDB" id="A0A1F5ABA0"/>
<evidence type="ECO:0000256" key="12">
    <source>
        <dbReference type="ARBA" id="ARBA00022764"/>
    </source>
</evidence>
<dbReference type="InterPro" id="IPR036010">
    <property type="entry name" value="2Fe-2S_ferredoxin-like_sf"/>
</dbReference>
<dbReference type="STRING" id="1797291.A2V47_01460"/>
<evidence type="ECO:0000256" key="1">
    <source>
        <dbReference type="ARBA" id="ARBA00001942"/>
    </source>
</evidence>
<feature type="domain" description="2Fe-2S ferredoxin-type" evidence="25">
    <location>
        <begin position="2"/>
        <end position="81"/>
    </location>
</feature>
<keyword evidence="16" id="KW-0408">Iron</keyword>
<keyword evidence="9" id="KW-0479">Metal-binding</keyword>
<dbReference type="Pfam" id="PF00384">
    <property type="entry name" value="Molybdopterin"/>
    <property type="match status" value="1"/>
</dbReference>
<dbReference type="FunFam" id="3.10.20.740:FF:000004">
    <property type="entry name" value="NADH-quinone oxidoreductase"/>
    <property type="match status" value="1"/>
</dbReference>
<keyword evidence="17" id="KW-0411">Iron-sulfur</keyword>
<dbReference type="CDD" id="cd02790">
    <property type="entry name" value="MopB_CT_Formate-Dh_H"/>
    <property type="match status" value="1"/>
</dbReference>
<evidence type="ECO:0000256" key="23">
    <source>
        <dbReference type="ARBA" id="ARBA00055000"/>
    </source>
</evidence>
<dbReference type="InterPro" id="IPR009010">
    <property type="entry name" value="Asp_de-COase-like_dom_sf"/>
</dbReference>
<gene>
    <name evidence="29" type="ORF">A2V47_01460</name>
</gene>
<evidence type="ECO:0000256" key="18">
    <source>
        <dbReference type="ARBA" id="ARBA00023027"/>
    </source>
</evidence>
<dbReference type="InterPro" id="IPR006963">
    <property type="entry name" value="Mopterin_OxRdtase_4Fe-4S_dom"/>
</dbReference>
<evidence type="ECO:0000256" key="21">
    <source>
        <dbReference type="ARBA" id="ARBA00034078"/>
    </source>
</evidence>
<comment type="catalytic activity">
    <reaction evidence="22">
        <text>2 Fe(II)-[cytochrome] + nitrate + 2 H(+) = 2 Fe(III)-[cytochrome] + nitrite + H2O</text>
        <dbReference type="Rhea" id="RHEA:12909"/>
        <dbReference type="Rhea" id="RHEA-COMP:11777"/>
        <dbReference type="Rhea" id="RHEA-COMP:11778"/>
        <dbReference type="ChEBI" id="CHEBI:15377"/>
        <dbReference type="ChEBI" id="CHEBI:15378"/>
        <dbReference type="ChEBI" id="CHEBI:16301"/>
        <dbReference type="ChEBI" id="CHEBI:17632"/>
        <dbReference type="ChEBI" id="CHEBI:29033"/>
        <dbReference type="ChEBI" id="CHEBI:29034"/>
        <dbReference type="EC" id="1.9.6.1"/>
    </reaction>
</comment>
<evidence type="ECO:0000313" key="29">
    <source>
        <dbReference type="EMBL" id="OGD15830.1"/>
    </source>
</evidence>
<evidence type="ECO:0000256" key="13">
    <source>
        <dbReference type="ARBA" id="ARBA00022967"/>
    </source>
</evidence>
<dbReference type="GO" id="GO:0043546">
    <property type="term" value="F:molybdopterin cofactor binding"/>
    <property type="evidence" value="ECO:0007669"/>
    <property type="project" value="InterPro"/>
</dbReference>
<evidence type="ECO:0000256" key="15">
    <source>
        <dbReference type="ARBA" id="ARBA00023002"/>
    </source>
</evidence>
<dbReference type="SMART" id="SM00926">
    <property type="entry name" value="Molybdop_Fe4S4"/>
    <property type="match status" value="1"/>
</dbReference>
<dbReference type="GO" id="GO:0015942">
    <property type="term" value="P:formate metabolic process"/>
    <property type="evidence" value="ECO:0007669"/>
    <property type="project" value="InterPro"/>
</dbReference>
<evidence type="ECO:0000256" key="10">
    <source>
        <dbReference type="ARBA" id="ARBA00022729"/>
    </source>
</evidence>
<dbReference type="InterPro" id="IPR019574">
    <property type="entry name" value="NADH_UbQ_OxRdtase_Gsu_4Fe4S-bd"/>
</dbReference>
<dbReference type="SUPFAM" id="SSF54862">
    <property type="entry name" value="4Fe-4S ferredoxins"/>
    <property type="match status" value="1"/>
</dbReference>
<dbReference type="GO" id="GO:0022904">
    <property type="term" value="P:respiratory electron transport chain"/>
    <property type="evidence" value="ECO:0007669"/>
    <property type="project" value="TreeGrafter"/>
</dbReference>
<evidence type="ECO:0000256" key="17">
    <source>
        <dbReference type="ARBA" id="ARBA00023014"/>
    </source>
</evidence>
<keyword evidence="13" id="KW-1278">Translocase</keyword>
<dbReference type="Pfam" id="PF01568">
    <property type="entry name" value="Molydop_binding"/>
    <property type="match status" value="1"/>
</dbReference>
<sequence length="911" mass="100477">MKEVKITIDGKEVMVQEGKTILQVATEMGIKIPTLCAMPELGFARGACRVCVVDVEGLPTLTASCVYPVREGLVIHTKNERVLKARKTILELLIASHPLDCMTCEQTGSCELQNLAYEFGIKESRFERNKEQIPLDESNPFIVRDLNKCILCGRCVEICNDIQQSYAINFGNRSAKTRIIAGLGNNLGFETEMTSGFDAKIKYSNCVSCGQCVAVCPVGALIDKDAQGKGRAWEFTKVKTTCNYCGCGCSFDFNVKEGKVVKVTSNPENVVNGINLCVKGRFGYDYIHRDDRLTTPLIKKNGKFEKVSWEEAYQLISSKFTQIKKESGSDSLAVLSSAKCTNEENYLLMKFGRAVLGTNNVDHCARLCHSATVAGLAQAFGSGAMTNSIKEIANASVIYLTGSNTTENHPIIALEIKKAVTKNGAKLIVADPREIELVEYATLWLRQRPGTDVALFNGLMNVIITEGLEDKEFIEQRTEGYEELKKTVLKYTPEVVETITGVPAEDIRKAARIYATSPTVSLIYSMGITQHTTGTDNVFSTANISMLTGNLGKENAGVNPLRGQSNVQGACDLGALPNVYSGYQSVVDPKVQEKFSKAWGVELSNKAGLTVIEILNAAYDGKVKGIFIMAENPAMSDPDLNHAREALKRVEFLVVTDVFMSETAELADVILPGVTSAEKDGTITNTERRVQRIRKAVQPVGESKPEWQIICELAEEMGYHMSYNNPGEIMEEITKLTPSYGGMFYNRLDNGGLQWPCLDANHPGTKYLHKDKFTRGKGKFFAIEFKEADELPDEEYPLLLTTGRVLYHFHTGTITRRSKGLNEIYPEALVEINPQDAEKLKVKDGEFVEVTSRRGKIKAKVKVTEKSGKGVVFMSFHFYEAAANLLTNAALDPVSKIPEYKVCAIKVQKVS</sequence>
<evidence type="ECO:0000256" key="4">
    <source>
        <dbReference type="ARBA" id="ARBA00005404"/>
    </source>
</evidence>
<dbReference type="Proteomes" id="UP000177701">
    <property type="component" value="Unassembled WGS sequence"/>
</dbReference>
<comment type="function">
    <text evidence="23">Catalytic subunit of the periplasmic nitrate reductase complex NapAB. Receives electrons from NapB and catalyzes the reduction of nitrate to nitrite.</text>
</comment>
<dbReference type="CDD" id="cd02753">
    <property type="entry name" value="MopB_Formate-Dh-H"/>
    <property type="match status" value="1"/>
</dbReference>
<proteinExistence type="inferred from homology"/>
<dbReference type="GO" id="GO:0051539">
    <property type="term" value="F:4 iron, 4 sulfur cluster binding"/>
    <property type="evidence" value="ECO:0007669"/>
    <property type="project" value="UniProtKB-KW"/>
</dbReference>
<dbReference type="SUPFAM" id="SSF50692">
    <property type="entry name" value="ADC-like"/>
    <property type="match status" value="1"/>
</dbReference>
<reference evidence="29 30" key="1">
    <citation type="journal article" date="2016" name="Nat. Commun.">
        <title>Thousands of microbial genomes shed light on interconnected biogeochemical processes in an aquifer system.</title>
        <authorList>
            <person name="Anantharaman K."/>
            <person name="Brown C.T."/>
            <person name="Hug L.A."/>
            <person name="Sharon I."/>
            <person name="Castelle C.J."/>
            <person name="Probst A.J."/>
            <person name="Thomas B.C."/>
            <person name="Singh A."/>
            <person name="Wilkins M.J."/>
            <person name="Karaoz U."/>
            <person name="Brodie E.L."/>
            <person name="Williams K.H."/>
            <person name="Hubbard S.S."/>
            <person name="Banfield J.F."/>
        </authorList>
    </citation>
    <scope>NUCLEOTIDE SEQUENCE [LARGE SCALE GENOMIC DNA]</scope>
</reference>
<feature type="domain" description="4Fe-4S ferredoxin-type" evidence="26">
    <location>
        <begin position="197"/>
        <end position="226"/>
    </location>
</feature>
<dbReference type="InterPro" id="IPR001041">
    <property type="entry name" value="2Fe-2S_ferredoxin-type"/>
</dbReference>
<dbReference type="PROSITE" id="PS51839">
    <property type="entry name" value="4FE4S_HC3"/>
    <property type="match status" value="1"/>
</dbReference>
<dbReference type="PROSITE" id="PS51379">
    <property type="entry name" value="4FE4S_FER_2"/>
    <property type="match status" value="2"/>
</dbReference>
<dbReference type="FunFam" id="2.40.40.20:FF:000005">
    <property type="entry name" value="Periplasmic nitrate reductase"/>
    <property type="match status" value="1"/>
</dbReference>
<keyword evidence="19" id="KW-0534">Nitrate assimilation</keyword>
<dbReference type="Pfam" id="PF13510">
    <property type="entry name" value="Fer2_4"/>
    <property type="match status" value="1"/>
</dbReference>
<evidence type="ECO:0000256" key="16">
    <source>
        <dbReference type="ARBA" id="ARBA00023004"/>
    </source>
</evidence>
<keyword evidence="18" id="KW-0520">NAD</keyword>
<dbReference type="Pfam" id="PF04879">
    <property type="entry name" value="Molybdop_Fe4S4"/>
    <property type="match status" value="1"/>
</dbReference>
<dbReference type="InterPro" id="IPR050123">
    <property type="entry name" value="Prok_molybdopt-oxidoreductase"/>
</dbReference>
<protein>
    <recommendedName>
        <fullName evidence="24">nitrate reductase (cytochrome)</fullName>
        <ecNumber evidence="24">1.9.6.1</ecNumber>
    </recommendedName>
</protein>
<dbReference type="Gene3D" id="2.20.25.90">
    <property type="entry name" value="ADC-like domains"/>
    <property type="match status" value="1"/>
</dbReference>
<dbReference type="GO" id="GO:0016020">
    <property type="term" value="C:membrane"/>
    <property type="evidence" value="ECO:0007669"/>
    <property type="project" value="UniProtKB-SubCell"/>
</dbReference>
<dbReference type="PROSITE" id="PS51085">
    <property type="entry name" value="2FE2S_FER_2"/>
    <property type="match status" value="1"/>
</dbReference>
<evidence type="ECO:0000256" key="3">
    <source>
        <dbReference type="ARBA" id="ARBA00004370"/>
    </source>
</evidence>
<dbReference type="Pfam" id="PF12838">
    <property type="entry name" value="Fer4_7"/>
    <property type="match status" value="1"/>
</dbReference>
<dbReference type="InterPro" id="IPR041924">
    <property type="entry name" value="Formate_Dh-H_N"/>
</dbReference>
<feature type="domain" description="4Fe-4S ferredoxin-type" evidence="26">
    <location>
        <begin position="140"/>
        <end position="171"/>
    </location>
</feature>
<evidence type="ECO:0000256" key="14">
    <source>
        <dbReference type="ARBA" id="ARBA00022982"/>
    </source>
</evidence>
<evidence type="ECO:0000256" key="22">
    <source>
        <dbReference type="ARBA" id="ARBA00052176"/>
    </source>
</evidence>
<keyword evidence="10" id="KW-0732">Signal</keyword>
<evidence type="ECO:0000256" key="19">
    <source>
        <dbReference type="ARBA" id="ARBA00023063"/>
    </source>
</evidence>
<dbReference type="GO" id="GO:0051537">
    <property type="term" value="F:2 iron, 2 sulfur cluster binding"/>
    <property type="evidence" value="ECO:0007669"/>
    <property type="project" value="UniProtKB-KW"/>
</dbReference>
<keyword evidence="12" id="KW-0574">Periplasm</keyword>
<evidence type="ECO:0000259" key="28">
    <source>
        <dbReference type="PROSITE" id="PS51839"/>
    </source>
</evidence>
<keyword evidence="8" id="KW-0001">2Fe-2S</keyword>
<evidence type="ECO:0000256" key="8">
    <source>
        <dbReference type="ARBA" id="ARBA00022714"/>
    </source>
</evidence>
<keyword evidence="15" id="KW-0560">Oxidoreductase</keyword>
<keyword evidence="7" id="KW-0500">Molybdenum</keyword>
<accession>A0A1F5ABA0</accession>
<comment type="similarity">
    <text evidence="4">Belongs to the complex I 75 kDa subunit family.</text>
</comment>
<dbReference type="GO" id="GO:0008863">
    <property type="term" value="F:formate dehydrogenase (NAD+) activity"/>
    <property type="evidence" value="ECO:0007669"/>
    <property type="project" value="InterPro"/>
</dbReference>
<keyword evidence="6" id="KW-0004">4Fe-4S</keyword>
<feature type="domain" description="4Fe-4S His(Cys)3-ligated-type" evidence="28">
    <location>
        <begin position="81"/>
        <end position="120"/>
    </location>
</feature>
<dbReference type="Gene3D" id="3.40.228.10">
    <property type="entry name" value="Dimethylsulfoxide Reductase, domain 2"/>
    <property type="match status" value="1"/>
</dbReference>
<dbReference type="FunFam" id="3.30.70.20:FF:000035">
    <property type="entry name" value="Iron hydrogenase 1"/>
    <property type="match status" value="1"/>
</dbReference>
<dbReference type="GO" id="GO:0050140">
    <property type="term" value="F:nitrate reductase (cytochrome) activity"/>
    <property type="evidence" value="ECO:0007669"/>
    <property type="project" value="UniProtKB-EC"/>
</dbReference>
<organism evidence="29 30">
    <name type="scientific">Candidatus Sediminicultor quintus</name>
    <dbReference type="NCBI Taxonomy" id="1797291"/>
    <lineage>
        <taxon>Bacteria</taxon>
        <taxon>Pseudomonadati</taxon>
        <taxon>Atribacterota</taxon>
        <taxon>Candidatus Phoenicimicrobiia</taxon>
        <taxon>Candidatus Pheonicimicrobiales</taxon>
        <taxon>Candidatus Phoenicimicrobiaceae</taxon>
        <taxon>Candidatus Sediminicultor</taxon>
    </lineage>
</organism>
<dbReference type="PANTHER" id="PTHR43105">
    <property type="entry name" value="RESPIRATORY NITRATE REDUCTASE"/>
    <property type="match status" value="1"/>
</dbReference>
<evidence type="ECO:0000256" key="24">
    <source>
        <dbReference type="ARBA" id="ARBA00067026"/>
    </source>
</evidence>
<keyword evidence="20" id="KW-0472">Membrane</keyword>
<dbReference type="EMBL" id="MEYH01000047">
    <property type="protein sequence ID" value="OGD15830.1"/>
    <property type="molecule type" value="Genomic_DNA"/>
</dbReference>
<dbReference type="Gene3D" id="2.40.40.20">
    <property type="match status" value="1"/>
</dbReference>
<dbReference type="SUPFAM" id="SSF53706">
    <property type="entry name" value="Formate dehydrogenase/DMSO reductase, domains 1-3"/>
    <property type="match status" value="1"/>
</dbReference>
<comment type="cofactor">
    <cofactor evidence="21">
        <name>[2Fe-2S] cluster</name>
        <dbReference type="ChEBI" id="CHEBI:190135"/>
    </cofactor>
</comment>
<dbReference type="PANTHER" id="PTHR43105:SF14">
    <property type="entry name" value="FORMATE DEHYDROGENASE H"/>
    <property type="match status" value="1"/>
</dbReference>
<dbReference type="Gene3D" id="3.10.20.740">
    <property type="match status" value="1"/>
</dbReference>
<evidence type="ECO:0000256" key="5">
    <source>
        <dbReference type="ARBA" id="ARBA00007023"/>
    </source>
</evidence>
<dbReference type="NCBIfam" id="TIGR01591">
    <property type="entry name" value="Fdh-alpha"/>
    <property type="match status" value="1"/>
</dbReference>
<dbReference type="GO" id="GO:0046872">
    <property type="term" value="F:metal ion binding"/>
    <property type="evidence" value="ECO:0007669"/>
    <property type="project" value="UniProtKB-KW"/>
</dbReference>
<dbReference type="InterPro" id="IPR017900">
    <property type="entry name" value="4Fe4S_Fe_S_CS"/>
</dbReference>
<evidence type="ECO:0000256" key="20">
    <source>
        <dbReference type="ARBA" id="ARBA00023136"/>
    </source>
</evidence>
<dbReference type="InterPro" id="IPR017896">
    <property type="entry name" value="4Fe4S_Fe-S-bd"/>
</dbReference>
<comment type="cofactor">
    <cofactor evidence="1">
        <name>Mo-bis(molybdopterin guanine dinucleotide)</name>
        <dbReference type="ChEBI" id="CHEBI:60539"/>
    </cofactor>
</comment>
<dbReference type="SMART" id="SM00929">
    <property type="entry name" value="NADH-G_4Fe-4S_3"/>
    <property type="match status" value="1"/>
</dbReference>
<keyword evidence="14" id="KW-0249">Electron transport</keyword>
<dbReference type="PIRSF" id="PIRSF036643">
    <property type="entry name" value="FDH_alpha"/>
    <property type="match status" value="1"/>
</dbReference>
<comment type="similarity">
    <text evidence="5">In the C-terminal section; belongs to the prokaryotic molybdopterin-containing oxidoreductase family.</text>
</comment>
<keyword evidence="14" id="KW-0813">Transport</keyword>
<dbReference type="GO" id="GO:0042128">
    <property type="term" value="P:nitrate assimilation"/>
    <property type="evidence" value="ECO:0007669"/>
    <property type="project" value="UniProtKB-KW"/>
</dbReference>
<evidence type="ECO:0000259" key="25">
    <source>
        <dbReference type="PROSITE" id="PS51085"/>
    </source>
</evidence>
<dbReference type="InterPro" id="IPR006478">
    <property type="entry name" value="Formate_DH_asu"/>
</dbReference>
<comment type="subcellular location">
    <subcellularLocation>
        <location evidence="3">Membrane</location>
    </subcellularLocation>
</comment>
<dbReference type="GO" id="GO:0003954">
    <property type="term" value="F:NADH dehydrogenase activity"/>
    <property type="evidence" value="ECO:0007669"/>
    <property type="project" value="TreeGrafter"/>
</dbReference>
<keyword evidence="11" id="KW-0677">Repeat</keyword>
<dbReference type="PROSITE" id="PS00198">
    <property type="entry name" value="4FE4S_FER_1"/>
    <property type="match status" value="1"/>
</dbReference>
<evidence type="ECO:0000259" key="27">
    <source>
        <dbReference type="PROSITE" id="PS51669"/>
    </source>
</evidence>
<evidence type="ECO:0000256" key="6">
    <source>
        <dbReference type="ARBA" id="ARBA00022485"/>
    </source>
</evidence>